<feature type="non-terminal residue" evidence="5">
    <location>
        <position position="1"/>
    </location>
</feature>
<feature type="region of interest" description="Disordered" evidence="3">
    <location>
        <begin position="424"/>
        <end position="449"/>
    </location>
</feature>
<protein>
    <recommendedName>
        <fullName evidence="4">EH domain-containing protein</fullName>
    </recommendedName>
</protein>
<dbReference type="GO" id="GO:0016197">
    <property type="term" value="P:endosomal transport"/>
    <property type="evidence" value="ECO:0007669"/>
    <property type="project" value="TreeGrafter"/>
</dbReference>
<dbReference type="PANTHER" id="PTHR11216">
    <property type="entry name" value="EH DOMAIN"/>
    <property type="match status" value="1"/>
</dbReference>
<dbReference type="Pfam" id="PF12763">
    <property type="entry name" value="EH"/>
    <property type="match status" value="1"/>
</dbReference>
<dbReference type="Proteomes" id="UP001214576">
    <property type="component" value="Unassembled WGS sequence"/>
</dbReference>
<dbReference type="PROSITE" id="PS00018">
    <property type="entry name" value="EF_HAND_1"/>
    <property type="match status" value="1"/>
</dbReference>
<dbReference type="SMART" id="SM00027">
    <property type="entry name" value="EH"/>
    <property type="match status" value="2"/>
</dbReference>
<evidence type="ECO:0000256" key="2">
    <source>
        <dbReference type="ARBA" id="ARBA00022837"/>
    </source>
</evidence>
<name>A0AAD4UKG0_OVIAM</name>
<dbReference type="AlphaFoldDB" id="A0AAD4UKG0"/>
<dbReference type="PANTHER" id="PTHR11216:SF64">
    <property type="entry name" value="RALBP1-ASSOCIATED EPS DOMAIN-CONTAINING PROTEIN 2"/>
    <property type="match status" value="1"/>
</dbReference>
<dbReference type="GO" id="GO:0005886">
    <property type="term" value="C:plasma membrane"/>
    <property type="evidence" value="ECO:0007669"/>
    <property type="project" value="TreeGrafter"/>
</dbReference>
<evidence type="ECO:0000256" key="3">
    <source>
        <dbReference type="SAM" id="MobiDB-lite"/>
    </source>
</evidence>
<keyword evidence="6" id="KW-1185">Reference proteome</keyword>
<comment type="caution">
    <text evidence="5">The sequence shown here is derived from an EMBL/GenBank/DDBJ whole genome shotgun (WGS) entry which is preliminary data.</text>
</comment>
<accession>A0AAD4UKG0</accession>
<dbReference type="GO" id="GO:0006897">
    <property type="term" value="P:endocytosis"/>
    <property type="evidence" value="ECO:0007669"/>
    <property type="project" value="TreeGrafter"/>
</dbReference>
<proteinExistence type="predicted"/>
<dbReference type="InterPro" id="IPR000261">
    <property type="entry name" value="EH_dom"/>
</dbReference>
<evidence type="ECO:0000313" key="5">
    <source>
        <dbReference type="EMBL" id="KAI4545670.1"/>
    </source>
</evidence>
<feature type="domain" description="EH" evidence="4">
    <location>
        <begin position="21"/>
        <end position="122"/>
    </location>
</feature>
<gene>
    <name evidence="5" type="ORF">MG293_005936</name>
</gene>
<organism evidence="5 6">
    <name type="scientific">Ovis ammon polii</name>
    <dbReference type="NCBI Taxonomy" id="230172"/>
    <lineage>
        <taxon>Eukaryota</taxon>
        <taxon>Metazoa</taxon>
        <taxon>Chordata</taxon>
        <taxon>Craniata</taxon>
        <taxon>Vertebrata</taxon>
        <taxon>Euteleostomi</taxon>
        <taxon>Mammalia</taxon>
        <taxon>Eutheria</taxon>
        <taxon>Laurasiatheria</taxon>
        <taxon>Artiodactyla</taxon>
        <taxon>Ruminantia</taxon>
        <taxon>Pecora</taxon>
        <taxon>Bovidae</taxon>
        <taxon>Caprinae</taxon>
        <taxon>Ovis</taxon>
    </lineage>
</organism>
<dbReference type="InterPro" id="IPR011992">
    <property type="entry name" value="EF-hand-dom_pair"/>
</dbReference>
<feature type="region of interest" description="Disordered" evidence="3">
    <location>
        <begin position="159"/>
        <end position="238"/>
    </location>
</feature>
<evidence type="ECO:0000256" key="1">
    <source>
        <dbReference type="ARBA" id="ARBA00022723"/>
    </source>
</evidence>
<dbReference type="Gene3D" id="1.10.238.10">
    <property type="entry name" value="EF-hand"/>
    <property type="match status" value="2"/>
</dbReference>
<dbReference type="GO" id="GO:0046872">
    <property type="term" value="F:metal ion binding"/>
    <property type="evidence" value="ECO:0007669"/>
    <property type="project" value="UniProtKB-KW"/>
</dbReference>
<dbReference type="PROSITE" id="PS50031">
    <property type="entry name" value="EH"/>
    <property type="match status" value="1"/>
</dbReference>
<keyword evidence="2" id="KW-0106">Calcium</keyword>
<dbReference type="EMBL" id="JAKZEL010000003">
    <property type="protein sequence ID" value="KAI4545670.1"/>
    <property type="molecule type" value="Genomic_DNA"/>
</dbReference>
<feature type="compositionally biased region" description="Polar residues" evidence="3">
    <location>
        <begin position="537"/>
        <end position="550"/>
    </location>
</feature>
<dbReference type="InterPro" id="IPR018247">
    <property type="entry name" value="EF_Hand_1_Ca_BS"/>
</dbReference>
<dbReference type="GO" id="GO:0005737">
    <property type="term" value="C:cytoplasm"/>
    <property type="evidence" value="ECO:0007669"/>
    <property type="project" value="TreeGrafter"/>
</dbReference>
<evidence type="ECO:0000259" key="4">
    <source>
        <dbReference type="PROSITE" id="PS50031"/>
    </source>
</evidence>
<dbReference type="SUPFAM" id="SSF47473">
    <property type="entry name" value="EF-hand"/>
    <property type="match status" value="2"/>
</dbReference>
<keyword evidence="1" id="KW-0479">Metal-binding</keyword>
<feature type="region of interest" description="Disordered" evidence="3">
    <location>
        <begin position="526"/>
        <end position="578"/>
    </location>
</feature>
<sequence>MEAAAGGLCGSGPPLLLSEGEQQCYSELFARCAGASGGGPGPGPPEAARAAPGATTAAAGPVADLFRASQLPAETLHQITELCGAKRVGYFGLTQFYVALKLIAAAQSGLPVRIESIKCELPLPRFMMSKTDAEIRFGNTAELHGTKVQIPYLITEKNTFKRIDDEDKQQETQSPSMSPLASPPSSPPHYQRVPLSHGYSKLRSSTEQMHSAPYEARQPLVPPEGPSSGGPGAKPPRHQASLIRSFSVERELQDNSTSYPDEPWRITEEQREYYVNQFRSLQPDPSSFISGNEVWWALMISAIFRELSDADCDGALTLPEFCAAFHLIVARKNGYPLPEGLPPTLQPEYLQAAFPKPKWECALFDSYSESVPANQQPRDLNRMEVKNHHMLVSKDVCTLKSLCCFPSDLPLFCCRSYSSTSIEEAMKRGEDPPTPPPRPQKTHSRASSLDLNKVFQPSVPGEVPFCTPALPFPVGVSGWVSPQRSLWVQRISRPGPTSLHGAGLGIYLFNFFFFNLQEIAYSQPPSKPIRRKFRPENQATENQEPSTTVSGPAPVATVKTHPAVQKQSSKQKKAIQTAIRKNKEANAVLARLNSELQQQLK</sequence>
<reference evidence="5" key="1">
    <citation type="submission" date="2022-03" db="EMBL/GenBank/DDBJ databases">
        <title>Genomic analyses of argali, domestic sheep and their hybrids provide insights into chromosomal evolution, heterosis and genetic basis of agronomic traits.</title>
        <authorList>
            <person name="Li M."/>
        </authorList>
    </citation>
    <scope>NUCLEOTIDE SEQUENCE</scope>
    <source>
        <strain evidence="5">CAU-MHL-2022a</strain>
        <tissue evidence="5">Skin</tissue>
    </source>
</reference>
<evidence type="ECO:0000313" key="6">
    <source>
        <dbReference type="Proteomes" id="UP001214576"/>
    </source>
</evidence>